<reference evidence="1" key="2">
    <citation type="journal article" date="2015" name="Data Brief">
        <title>Shoot transcriptome of the giant reed, Arundo donax.</title>
        <authorList>
            <person name="Barrero R.A."/>
            <person name="Guerrero F.D."/>
            <person name="Moolhuijzen P."/>
            <person name="Goolsby J.A."/>
            <person name="Tidwell J."/>
            <person name="Bellgard S.E."/>
            <person name="Bellgard M.I."/>
        </authorList>
    </citation>
    <scope>NUCLEOTIDE SEQUENCE</scope>
    <source>
        <tissue evidence="1">Shoot tissue taken approximately 20 cm above the soil surface</tissue>
    </source>
</reference>
<evidence type="ECO:0000313" key="1">
    <source>
        <dbReference type="EMBL" id="JAD46042.1"/>
    </source>
</evidence>
<proteinExistence type="predicted"/>
<dbReference type="EMBL" id="GBRH01251853">
    <property type="protein sequence ID" value="JAD46042.1"/>
    <property type="molecule type" value="Transcribed_RNA"/>
</dbReference>
<sequence>MFLRFTLPGCIGVHEFCLTCFSDTHWRHVAS</sequence>
<organism evidence="1">
    <name type="scientific">Arundo donax</name>
    <name type="common">Giant reed</name>
    <name type="synonym">Donax arundinaceus</name>
    <dbReference type="NCBI Taxonomy" id="35708"/>
    <lineage>
        <taxon>Eukaryota</taxon>
        <taxon>Viridiplantae</taxon>
        <taxon>Streptophyta</taxon>
        <taxon>Embryophyta</taxon>
        <taxon>Tracheophyta</taxon>
        <taxon>Spermatophyta</taxon>
        <taxon>Magnoliopsida</taxon>
        <taxon>Liliopsida</taxon>
        <taxon>Poales</taxon>
        <taxon>Poaceae</taxon>
        <taxon>PACMAD clade</taxon>
        <taxon>Arundinoideae</taxon>
        <taxon>Arundineae</taxon>
        <taxon>Arundo</taxon>
    </lineage>
</organism>
<protein>
    <submittedName>
        <fullName evidence="1">Uncharacterized protein</fullName>
    </submittedName>
</protein>
<reference evidence="1" key="1">
    <citation type="submission" date="2014-09" db="EMBL/GenBank/DDBJ databases">
        <authorList>
            <person name="Magalhaes I.L.F."/>
            <person name="Oliveira U."/>
            <person name="Santos F.R."/>
            <person name="Vidigal T.H.D.A."/>
            <person name="Brescovit A.D."/>
            <person name="Santos A.J."/>
        </authorList>
    </citation>
    <scope>NUCLEOTIDE SEQUENCE</scope>
    <source>
        <tissue evidence="1">Shoot tissue taken approximately 20 cm above the soil surface</tissue>
    </source>
</reference>
<name>A0A0A9AG19_ARUDO</name>
<accession>A0A0A9AG19</accession>
<dbReference type="AlphaFoldDB" id="A0A0A9AG19"/>